<reference evidence="1 2" key="1">
    <citation type="submission" date="2022-07" db="EMBL/GenBank/DDBJ databases">
        <title>Methylomonas rivi sp. nov., Methylomonas rosea sp. nov., Methylomonas aureus sp. nov. and Methylomonas subterranea sp. nov., four novel methanotrophs isolated from a freshwater creek and the deep terrestrial subsurface.</title>
        <authorList>
            <person name="Abin C."/>
            <person name="Sankaranarayanan K."/>
            <person name="Garner C."/>
            <person name="Sindelar R."/>
            <person name="Kotary K."/>
            <person name="Garner R."/>
            <person name="Barclay S."/>
            <person name="Lawson P."/>
            <person name="Krumholz L."/>
        </authorList>
    </citation>
    <scope>NUCLEOTIDE SEQUENCE [LARGE SCALE GENOMIC DNA]</scope>
    <source>
        <strain evidence="1 2">WSC-6</strain>
    </source>
</reference>
<dbReference type="RefSeq" id="WP_256617199.1">
    <property type="nucleotide sequence ID" value="NZ_JANIBK010000228.1"/>
</dbReference>
<organism evidence="1 2">
    <name type="scientific">Methylomonas rivi</name>
    <dbReference type="NCBI Taxonomy" id="2952226"/>
    <lineage>
        <taxon>Bacteria</taxon>
        <taxon>Pseudomonadati</taxon>
        <taxon>Pseudomonadota</taxon>
        <taxon>Gammaproteobacteria</taxon>
        <taxon>Methylococcales</taxon>
        <taxon>Methylococcaceae</taxon>
        <taxon>Methylomonas</taxon>
    </lineage>
</organism>
<dbReference type="Proteomes" id="UP001524586">
    <property type="component" value="Unassembled WGS sequence"/>
</dbReference>
<keyword evidence="2" id="KW-1185">Reference proteome</keyword>
<comment type="caution">
    <text evidence="1">The sequence shown here is derived from an EMBL/GenBank/DDBJ whole genome shotgun (WGS) entry which is preliminary data.</text>
</comment>
<proteinExistence type="predicted"/>
<evidence type="ECO:0000313" key="2">
    <source>
        <dbReference type="Proteomes" id="UP001524586"/>
    </source>
</evidence>
<accession>A0ABT1UAX7</accession>
<protein>
    <recommendedName>
        <fullName evidence="3">Transposase DDE domain-containing protein</fullName>
    </recommendedName>
</protein>
<evidence type="ECO:0000313" key="1">
    <source>
        <dbReference type="EMBL" id="MCQ8130796.1"/>
    </source>
</evidence>
<evidence type="ECO:0008006" key="3">
    <source>
        <dbReference type="Google" id="ProtNLM"/>
    </source>
</evidence>
<gene>
    <name evidence="1" type="ORF">NP596_20245</name>
</gene>
<name>A0ABT1UAX7_9GAMM</name>
<dbReference type="EMBL" id="JANIBK010000228">
    <property type="protein sequence ID" value="MCQ8130796.1"/>
    <property type="molecule type" value="Genomic_DNA"/>
</dbReference>
<sequence length="107" mass="12439">MPKSWITTKSEFAWLADLEKRDQQEWIAKGPSSLQIHCRKAVIEFRNLKATFRHCVQPTQTGLIKLLFGRLVNHTFRTDLNRSVEAGYELHHDNRLTDTKTSFIITG</sequence>